<proteinExistence type="predicted"/>
<evidence type="ECO:0000256" key="3">
    <source>
        <dbReference type="ARBA" id="ARBA00022692"/>
    </source>
</evidence>
<evidence type="ECO:0000256" key="5">
    <source>
        <dbReference type="ARBA" id="ARBA00023136"/>
    </source>
</evidence>
<keyword evidence="3 6" id="KW-0812">Transmembrane</keyword>
<evidence type="ECO:0000313" key="8">
    <source>
        <dbReference type="Proteomes" id="UP000001702"/>
    </source>
</evidence>
<dbReference type="Proteomes" id="UP000001702">
    <property type="component" value="Chromosome"/>
</dbReference>
<reference evidence="7 8" key="1">
    <citation type="journal article" date="2010" name="J. Bacteriol.">
        <title>Genome sequence of Pantoea ananatis LMG20103, the causative agent of Eucalyptus blight and dieback.</title>
        <authorList>
            <person name="De Maayer P."/>
            <person name="Chan W.Y."/>
            <person name="Venter S.N."/>
            <person name="Toth I.K."/>
            <person name="Birch P.R."/>
            <person name="Joubert F."/>
            <person name="Coutinho T.A."/>
        </authorList>
    </citation>
    <scope>NUCLEOTIDE SEQUENCE [LARGE SCALE GENOMIC DNA]</scope>
    <source>
        <strain evidence="7 8">LMG 20103</strain>
    </source>
</reference>
<dbReference type="HOGENOM" id="CLU_090952_0_0_6"/>
<dbReference type="InterPro" id="IPR016419">
    <property type="entry name" value="Prepilin_Pept-dep_B_prd"/>
</dbReference>
<comment type="subcellular location">
    <subcellularLocation>
        <location evidence="1">Membrane</location>
        <topology evidence="1">Single-pass membrane protein</topology>
    </subcellularLocation>
</comment>
<dbReference type="PANTHER" id="PTHR39583:SF3">
    <property type="entry name" value="PREPILIN PEPTIDASE-DEPENDENT PROTEIN B"/>
    <property type="match status" value="1"/>
</dbReference>
<dbReference type="NCBIfam" id="TIGR02532">
    <property type="entry name" value="IV_pilin_GFxxxE"/>
    <property type="match status" value="1"/>
</dbReference>
<keyword evidence="4 6" id="KW-1133">Transmembrane helix</keyword>
<dbReference type="EMBL" id="CP001875">
    <property type="protein sequence ID" value="ADD78279.1"/>
    <property type="molecule type" value="Genomic_DNA"/>
</dbReference>
<dbReference type="AlphaFoldDB" id="D4GLM6"/>
<keyword evidence="2" id="KW-0488">Methylation</keyword>
<dbReference type="Pfam" id="PF07963">
    <property type="entry name" value="N_methyl"/>
    <property type="match status" value="1"/>
</dbReference>
<gene>
    <name evidence="7" type="primary">ppdB</name>
    <name evidence="7" type="ordered locus">PANA_3112</name>
</gene>
<dbReference type="PROSITE" id="PS00409">
    <property type="entry name" value="PROKAR_NTER_METHYL"/>
    <property type="match status" value="1"/>
</dbReference>
<keyword evidence="8" id="KW-1185">Reference proteome</keyword>
<accession>D4GLM6</accession>
<evidence type="ECO:0000256" key="1">
    <source>
        <dbReference type="ARBA" id="ARBA00004167"/>
    </source>
</evidence>
<name>D4GLM6_PANAM</name>
<dbReference type="KEGG" id="pam:PANA_3112"/>
<sequence length="184" mass="20993">MLLRGSRLRMKVAGFSLLEMLIAMTISAVLMVGAGRFMPLLLGENLRLQQRVQLQTELQQMLSTLEKAVRRAGYCQGECGREGLTITGSCLLIRFDENSNGRWEDISHGESDYYGYRLRQKQLEMQRGVDNCNGSGWERLSDPAFLSVEAFELQREGQRVRIMLQGRTGQQEETVVRWVEGMNL</sequence>
<evidence type="ECO:0000256" key="4">
    <source>
        <dbReference type="ARBA" id="ARBA00022989"/>
    </source>
</evidence>
<evidence type="ECO:0000313" key="7">
    <source>
        <dbReference type="EMBL" id="ADD78279.1"/>
    </source>
</evidence>
<dbReference type="STRING" id="706191.PANA_3112"/>
<dbReference type="InterPro" id="IPR012902">
    <property type="entry name" value="N_methyl_site"/>
</dbReference>
<dbReference type="GO" id="GO:0016020">
    <property type="term" value="C:membrane"/>
    <property type="evidence" value="ECO:0007669"/>
    <property type="project" value="UniProtKB-SubCell"/>
</dbReference>
<feature type="transmembrane region" description="Helical" evidence="6">
    <location>
        <begin position="12"/>
        <end position="38"/>
    </location>
</feature>
<organism evidence="7 8">
    <name type="scientific">Pantoea ananatis (strain LMG 20103)</name>
    <dbReference type="NCBI Taxonomy" id="706191"/>
    <lineage>
        <taxon>Bacteria</taxon>
        <taxon>Pseudomonadati</taxon>
        <taxon>Pseudomonadota</taxon>
        <taxon>Gammaproteobacteria</taxon>
        <taxon>Enterobacterales</taxon>
        <taxon>Erwiniaceae</taxon>
        <taxon>Pantoea</taxon>
    </lineage>
</organism>
<dbReference type="GO" id="GO:0015628">
    <property type="term" value="P:protein secretion by the type II secretion system"/>
    <property type="evidence" value="ECO:0007669"/>
    <property type="project" value="TreeGrafter"/>
</dbReference>
<protein>
    <submittedName>
        <fullName evidence="7">PpdB</fullName>
    </submittedName>
</protein>
<dbReference type="PANTHER" id="PTHR39583">
    <property type="entry name" value="TYPE II SECRETION SYSTEM PROTEIN J-RELATED"/>
    <property type="match status" value="1"/>
</dbReference>
<evidence type="ECO:0000256" key="6">
    <source>
        <dbReference type="SAM" id="Phobius"/>
    </source>
</evidence>
<dbReference type="PIRSF" id="PIRSF004525">
    <property type="entry name" value="Pilin_peptidase-dep_B_prd"/>
    <property type="match status" value="1"/>
</dbReference>
<keyword evidence="5 6" id="KW-0472">Membrane</keyword>
<evidence type="ECO:0000256" key="2">
    <source>
        <dbReference type="ARBA" id="ARBA00022481"/>
    </source>
</evidence>
<dbReference type="InterPro" id="IPR051621">
    <property type="entry name" value="T2SS_protein_J"/>
</dbReference>
<dbReference type="eggNOG" id="COG4795">
    <property type="taxonomic scope" value="Bacteria"/>
</dbReference>
<dbReference type="NCBIfam" id="NF007848">
    <property type="entry name" value="PRK10557.1"/>
    <property type="match status" value="1"/>
</dbReference>